<dbReference type="OrthoDB" id="9779910at2"/>
<evidence type="ECO:0000259" key="2">
    <source>
        <dbReference type="Pfam" id="PF00156"/>
    </source>
</evidence>
<feature type="domain" description="Phosphoribosyltransferase" evidence="2">
    <location>
        <begin position="126"/>
        <end position="207"/>
    </location>
</feature>
<proteinExistence type="inferred from homology"/>
<dbReference type="Proteomes" id="UP000186112">
    <property type="component" value="Unassembled WGS sequence"/>
</dbReference>
<keyword evidence="3" id="KW-0808">Transferase</keyword>
<evidence type="ECO:0000256" key="1">
    <source>
        <dbReference type="ARBA" id="ARBA00008007"/>
    </source>
</evidence>
<dbReference type="EMBL" id="LTDM01000059">
    <property type="protein sequence ID" value="OLS01842.1"/>
    <property type="molecule type" value="Genomic_DNA"/>
</dbReference>
<keyword evidence="4" id="KW-1185">Reference proteome</keyword>
<dbReference type="AlphaFoldDB" id="A0A1U7M3F2"/>
<dbReference type="SUPFAM" id="SSF53271">
    <property type="entry name" value="PRTase-like"/>
    <property type="match status" value="1"/>
</dbReference>
<dbReference type="GO" id="GO:0016301">
    <property type="term" value="F:kinase activity"/>
    <property type="evidence" value="ECO:0007669"/>
    <property type="project" value="UniProtKB-KW"/>
</dbReference>
<name>A0A1U7M3F2_TISCR</name>
<dbReference type="RefSeq" id="WP_075728034.1">
    <property type="nucleotide sequence ID" value="NZ_LTDM01000059.1"/>
</dbReference>
<dbReference type="Pfam" id="PF00156">
    <property type="entry name" value="Pribosyltran"/>
    <property type="match status" value="1"/>
</dbReference>
<sequence length="220" mass="26063">MEYIKSVFDLIFPTKNLCYFCNEDELKIENYICRSCRNNIEIVNKEVFLDSSFISECYYTTIYDRFMKDIIRRYKFNDKSFLYKPLGEILLKTIYEKNLDKKVDLIAFVPSHRRKEAIRGYNQSELLAMFVSKELHIPLLKTLIKSNHTLDQHFLDKEDRKHNLKDVFKVKRKEDVEEKSILLIDDIITSGSTMEECAMELIKNEAKAIFALALTSSRKI</sequence>
<reference evidence="3 4" key="1">
    <citation type="submission" date="2016-02" db="EMBL/GenBank/DDBJ databases">
        <title>Genome sequence of Tissierella creatinophila DSM 6911.</title>
        <authorList>
            <person name="Poehlein A."/>
            <person name="Daniel R."/>
        </authorList>
    </citation>
    <scope>NUCLEOTIDE SEQUENCE [LARGE SCALE GENOMIC DNA]</scope>
    <source>
        <strain evidence="3 4">DSM 6911</strain>
    </source>
</reference>
<keyword evidence="3" id="KW-0418">Kinase</keyword>
<accession>A0A1U7M3F2</accession>
<organism evidence="3 4">
    <name type="scientific">Tissierella creatinophila DSM 6911</name>
    <dbReference type="NCBI Taxonomy" id="1123403"/>
    <lineage>
        <taxon>Bacteria</taxon>
        <taxon>Bacillati</taxon>
        <taxon>Bacillota</taxon>
        <taxon>Tissierellia</taxon>
        <taxon>Tissierellales</taxon>
        <taxon>Tissierellaceae</taxon>
        <taxon>Tissierella</taxon>
    </lineage>
</organism>
<comment type="similarity">
    <text evidence="1">Belongs to the ComF/GntX family.</text>
</comment>
<dbReference type="PANTHER" id="PTHR47505">
    <property type="entry name" value="DNA UTILIZATION PROTEIN YHGH"/>
    <property type="match status" value="1"/>
</dbReference>
<dbReference type="InterPro" id="IPR029057">
    <property type="entry name" value="PRTase-like"/>
</dbReference>
<gene>
    <name evidence="3" type="primary">prs_2</name>
    <name evidence="3" type="ORF">TICRE_22190</name>
</gene>
<dbReference type="PANTHER" id="PTHR47505:SF1">
    <property type="entry name" value="DNA UTILIZATION PROTEIN YHGH"/>
    <property type="match status" value="1"/>
</dbReference>
<dbReference type="CDD" id="cd06223">
    <property type="entry name" value="PRTases_typeI"/>
    <property type="match status" value="1"/>
</dbReference>
<comment type="caution">
    <text evidence="3">The sequence shown here is derived from an EMBL/GenBank/DDBJ whole genome shotgun (WGS) entry which is preliminary data.</text>
</comment>
<dbReference type="Gene3D" id="3.40.50.2020">
    <property type="match status" value="1"/>
</dbReference>
<dbReference type="InterPro" id="IPR051910">
    <property type="entry name" value="ComF/GntX_DNA_util-trans"/>
</dbReference>
<evidence type="ECO:0000313" key="4">
    <source>
        <dbReference type="Proteomes" id="UP000186112"/>
    </source>
</evidence>
<protein>
    <submittedName>
        <fullName evidence="3">Ribose-phosphate pyrophosphokinase</fullName>
    </submittedName>
</protein>
<dbReference type="InterPro" id="IPR000836">
    <property type="entry name" value="PRTase_dom"/>
</dbReference>
<evidence type="ECO:0000313" key="3">
    <source>
        <dbReference type="EMBL" id="OLS01842.1"/>
    </source>
</evidence>